<proteinExistence type="predicted"/>
<organism evidence="2 3">
    <name type="scientific">Terrabacter ginsenosidimutans</name>
    <dbReference type="NCBI Taxonomy" id="490575"/>
    <lineage>
        <taxon>Bacteria</taxon>
        <taxon>Bacillati</taxon>
        <taxon>Actinomycetota</taxon>
        <taxon>Actinomycetes</taxon>
        <taxon>Micrococcales</taxon>
        <taxon>Intrasporangiaceae</taxon>
        <taxon>Terrabacter</taxon>
    </lineage>
</organism>
<sequence length="359" mass="39243">MPSCPTGAAAHVVVGRGWQHRVVSPSGAELSRSYFEHVVGPLVEARWPGLPYAAARLGSGSDVLGLDDARSRDHDWGLRLNLLVPRGLVDDVDTHLAEHLPDSFAGHPVRFATTWDPAVRHRVQVETARELATSRLGVDPTTDLTVGDWLSITGQAVLEVTAGDVFADGAGELDGIRRRLEWYPDDVWRHVVAVDWARLAQELPFVGRTGERGDELGSRVVAARLAGVVMHLGHLLERRWAPYSKWLGTSFTRLPRAAAAAAPLEAALTASDWHRREAGLVLALRTLCRVQADTGLPTAPDPVEPFWDRPFLGVRDAAVSVVAESILDPAVRLLPRGVGSVEQWSDNVDVLTHPRRRIE</sequence>
<dbReference type="EMBL" id="BAABDC010000004">
    <property type="protein sequence ID" value="GAA3710999.1"/>
    <property type="molecule type" value="Genomic_DNA"/>
</dbReference>
<name>A0ABP7E1P4_9MICO</name>
<accession>A0ABP7E1P4</accession>
<keyword evidence="3" id="KW-1185">Reference proteome</keyword>
<evidence type="ECO:0000259" key="1">
    <source>
        <dbReference type="Pfam" id="PF13228"/>
    </source>
</evidence>
<reference evidence="3" key="1">
    <citation type="journal article" date="2019" name="Int. J. Syst. Evol. Microbiol.">
        <title>The Global Catalogue of Microorganisms (GCM) 10K type strain sequencing project: providing services to taxonomists for standard genome sequencing and annotation.</title>
        <authorList>
            <consortium name="The Broad Institute Genomics Platform"/>
            <consortium name="The Broad Institute Genome Sequencing Center for Infectious Disease"/>
            <person name="Wu L."/>
            <person name="Ma J."/>
        </authorList>
    </citation>
    <scope>NUCLEOTIDE SEQUENCE [LARGE SCALE GENOMIC DNA]</scope>
    <source>
        <strain evidence="3">JCM 17125</strain>
    </source>
</reference>
<dbReference type="InterPro" id="IPR025117">
    <property type="entry name" value="DUF4037"/>
</dbReference>
<feature type="domain" description="DUF4037" evidence="1">
    <location>
        <begin position="149"/>
        <end position="247"/>
    </location>
</feature>
<gene>
    <name evidence="2" type="ORF">GCM10022399_29780</name>
</gene>
<evidence type="ECO:0000313" key="3">
    <source>
        <dbReference type="Proteomes" id="UP001501468"/>
    </source>
</evidence>
<protein>
    <submittedName>
        <fullName evidence="2">DUF4037 domain-containing protein</fullName>
    </submittedName>
</protein>
<comment type="caution">
    <text evidence="2">The sequence shown here is derived from an EMBL/GenBank/DDBJ whole genome shotgun (WGS) entry which is preliminary data.</text>
</comment>
<evidence type="ECO:0000313" key="2">
    <source>
        <dbReference type="EMBL" id="GAA3710999.1"/>
    </source>
</evidence>
<dbReference type="Proteomes" id="UP001501468">
    <property type="component" value="Unassembled WGS sequence"/>
</dbReference>
<dbReference type="Pfam" id="PF13228">
    <property type="entry name" value="DUF4037"/>
    <property type="match status" value="1"/>
</dbReference>